<sequence>MNDTDGRYDIVVVGGGPVGLSCAWEAAERGHRVLVLESFGFLHEQGGSTGSERHWRLQYTQEDIFRLTLEALPLWRRLESRCERQLLHEIGSLWFGDTEVRTNEGQIRETAANMDRLDVRYEWLTASDIERRFGFQDLPAHYEGFLQPDGGAIDVRGTTAGLLSLAEASGCALHAREPVREVLPAADGVTVRTERAVYQAEKVVLACGPFVNDLLGPLGLRLDYHVYEMAVATFRQRSSTGPSSSPFWFLFQQPTERDTNLFYGFGHNPWTRGALVRCGVDFEMSPLPHPSKATGTPDAYQMERLSGWVGEHLPGLDPAPVRQGTCPAVLPADEERQFFLDTAAGRIPHGERLVVYGAGWAFKFIPLFGRLCVDLAESGTARHDISRLALDPAPGS</sequence>
<dbReference type="EMBL" id="BJMM01000033">
    <property type="protein sequence ID" value="GEB52553.1"/>
    <property type="molecule type" value="Genomic_DNA"/>
</dbReference>
<dbReference type="SUPFAM" id="SSF51905">
    <property type="entry name" value="FAD/NAD(P)-binding domain"/>
    <property type="match status" value="1"/>
</dbReference>
<dbReference type="AlphaFoldDB" id="A0A4Y3R748"/>
<dbReference type="Gene3D" id="3.50.50.60">
    <property type="entry name" value="FAD/NAD(P)-binding domain"/>
    <property type="match status" value="1"/>
</dbReference>
<dbReference type="PANTHER" id="PTHR10961">
    <property type="entry name" value="PEROXISOMAL SARCOSINE OXIDASE"/>
    <property type="match status" value="1"/>
</dbReference>
<dbReference type="Gene3D" id="3.30.9.10">
    <property type="entry name" value="D-Amino Acid Oxidase, subunit A, domain 2"/>
    <property type="match status" value="1"/>
</dbReference>
<evidence type="ECO:0000256" key="3">
    <source>
        <dbReference type="ARBA" id="ARBA00022827"/>
    </source>
</evidence>
<protein>
    <submittedName>
        <fullName evidence="6">N-methyltryptophan oxidase</fullName>
    </submittedName>
</protein>
<evidence type="ECO:0000256" key="4">
    <source>
        <dbReference type="ARBA" id="ARBA00023002"/>
    </source>
</evidence>
<name>A0A4Y3R748_STRCI</name>
<accession>A0A4Y3R748</accession>
<dbReference type="PANTHER" id="PTHR10961:SF7">
    <property type="entry name" value="FAD DEPENDENT OXIDOREDUCTASE DOMAIN-CONTAINING PROTEIN"/>
    <property type="match status" value="1"/>
</dbReference>
<gene>
    <name evidence="6" type="primary">solA_4</name>
    <name evidence="6" type="ORF">SCA03_51040</name>
</gene>
<evidence type="ECO:0000256" key="2">
    <source>
        <dbReference type="ARBA" id="ARBA00022630"/>
    </source>
</evidence>
<dbReference type="PROSITE" id="PS51257">
    <property type="entry name" value="PROKAR_LIPOPROTEIN"/>
    <property type="match status" value="1"/>
</dbReference>
<dbReference type="GO" id="GO:0050660">
    <property type="term" value="F:flavin adenine dinucleotide binding"/>
    <property type="evidence" value="ECO:0007669"/>
    <property type="project" value="InterPro"/>
</dbReference>
<keyword evidence="4" id="KW-0560">Oxidoreductase</keyword>
<dbReference type="InterPro" id="IPR045170">
    <property type="entry name" value="MTOX"/>
</dbReference>
<evidence type="ECO:0000313" key="7">
    <source>
        <dbReference type="Proteomes" id="UP000319210"/>
    </source>
</evidence>
<dbReference type="OrthoDB" id="9806452at2"/>
<dbReference type="Proteomes" id="UP000319210">
    <property type="component" value="Unassembled WGS sequence"/>
</dbReference>
<reference evidence="6 7" key="1">
    <citation type="submission" date="2019-06" db="EMBL/GenBank/DDBJ databases">
        <title>Whole genome shotgun sequence of Streptomyces cacaoi subsp. cacaoi NBRC 12748.</title>
        <authorList>
            <person name="Hosoyama A."/>
            <person name="Uohara A."/>
            <person name="Ohji S."/>
            <person name="Ichikawa N."/>
        </authorList>
    </citation>
    <scope>NUCLEOTIDE SEQUENCE [LARGE SCALE GENOMIC DNA]</scope>
    <source>
        <strain evidence="6 7">NBRC 12748</strain>
    </source>
</reference>
<dbReference type="Pfam" id="PF01266">
    <property type="entry name" value="DAO"/>
    <property type="match status" value="1"/>
</dbReference>
<dbReference type="InterPro" id="IPR036188">
    <property type="entry name" value="FAD/NAD-bd_sf"/>
</dbReference>
<keyword evidence="7" id="KW-1185">Reference proteome</keyword>
<evidence type="ECO:0000256" key="1">
    <source>
        <dbReference type="ARBA" id="ARBA00001974"/>
    </source>
</evidence>
<dbReference type="GO" id="GO:0008115">
    <property type="term" value="F:sarcosine oxidase activity"/>
    <property type="evidence" value="ECO:0007669"/>
    <property type="project" value="TreeGrafter"/>
</dbReference>
<dbReference type="InterPro" id="IPR006076">
    <property type="entry name" value="FAD-dep_OxRdtase"/>
</dbReference>
<evidence type="ECO:0000313" key="6">
    <source>
        <dbReference type="EMBL" id="GEB52553.1"/>
    </source>
</evidence>
<keyword evidence="3" id="KW-0274">FAD</keyword>
<organism evidence="6 7">
    <name type="scientific">Streptomyces cacaoi</name>
    <dbReference type="NCBI Taxonomy" id="1898"/>
    <lineage>
        <taxon>Bacteria</taxon>
        <taxon>Bacillati</taxon>
        <taxon>Actinomycetota</taxon>
        <taxon>Actinomycetes</taxon>
        <taxon>Kitasatosporales</taxon>
        <taxon>Streptomycetaceae</taxon>
        <taxon>Streptomyces</taxon>
    </lineage>
</organism>
<proteinExistence type="predicted"/>
<keyword evidence="2" id="KW-0285">Flavoprotein</keyword>
<comment type="cofactor">
    <cofactor evidence="1">
        <name>FAD</name>
        <dbReference type="ChEBI" id="CHEBI:57692"/>
    </cofactor>
</comment>
<feature type="domain" description="FAD dependent oxidoreductase" evidence="5">
    <location>
        <begin position="9"/>
        <end position="375"/>
    </location>
</feature>
<dbReference type="PRINTS" id="PR00411">
    <property type="entry name" value="PNDRDTASEI"/>
</dbReference>
<dbReference type="RefSeq" id="WP_086816566.1">
    <property type="nucleotide sequence ID" value="NZ_BJMM01000033.1"/>
</dbReference>
<evidence type="ECO:0000259" key="5">
    <source>
        <dbReference type="Pfam" id="PF01266"/>
    </source>
</evidence>
<comment type="caution">
    <text evidence="6">The sequence shown here is derived from an EMBL/GenBank/DDBJ whole genome shotgun (WGS) entry which is preliminary data.</text>
</comment>